<dbReference type="EMBL" id="BSTX01000001">
    <property type="protein sequence ID" value="GLZ77501.1"/>
    <property type="molecule type" value="Genomic_DNA"/>
</dbReference>
<name>A0A9W6SMV7_9ACTN</name>
<proteinExistence type="predicted"/>
<gene>
    <name evidence="1" type="ORF">Afil01_23080</name>
</gene>
<organism evidence="1 2">
    <name type="scientific">Actinorhabdospora filicis</name>
    <dbReference type="NCBI Taxonomy" id="1785913"/>
    <lineage>
        <taxon>Bacteria</taxon>
        <taxon>Bacillati</taxon>
        <taxon>Actinomycetota</taxon>
        <taxon>Actinomycetes</taxon>
        <taxon>Micromonosporales</taxon>
        <taxon>Micromonosporaceae</taxon>
        <taxon>Actinorhabdospora</taxon>
    </lineage>
</organism>
<accession>A0A9W6SMV7</accession>
<dbReference type="Proteomes" id="UP001165079">
    <property type="component" value="Unassembled WGS sequence"/>
</dbReference>
<evidence type="ECO:0000313" key="2">
    <source>
        <dbReference type="Proteomes" id="UP001165079"/>
    </source>
</evidence>
<evidence type="ECO:0000313" key="1">
    <source>
        <dbReference type="EMBL" id="GLZ77501.1"/>
    </source>
</evidence>
<dbReference type="AlphaFoldDB" id="A0A9W6SMV7"/>
<reference evidence="1" key="1">
    <citation type="submission" date="2023-03" db="EMBL/GenBank/DDBJ databases">
        <title>Actinorhabdospora filicis NBRC 111898.</title>
        <authorList>
            <person name="Ichikawa N."/>
            <person name="Sato H."/>
            <person name="Tonouchi N."/>
        </authorList>
    </citation>
    <scope>NUCLEOTIDE SEQUENCE</scope>
    <source>
        <strain evidence="1">NBRC 111898</strain>
    </source>
</reference>
<sequence>MTLDQVYAEYVKLRQACHDSYIAVTERIRGAVTPPPDVLARSIQIDIQNIDAAFEPMLSIIGADYVQPTYDGMNALKKRLDDDDFASAALAVGEVVGDWRGSAANNFHVKFIGQFKTAVGNQRKVANAVVDAYAGVMNLSNAVLGAGLAIAKSGQEAYKAAGEGGGTYGPSGVKLLLNIINMVTGVGAAVAGAATGGATIALWLGSTSAVSGFFGNVIEDAKNNPPLITGSHPATVTANIVKKLGESLKAHKEREDKWKEKIQGDLDTIRGNLESQLLPQRPAMVGGPAH</sequence>
<keyword evidence="2" id="KW-1185">Reference proteome</keyword>
<comment type="caution">
    <text evidence="1">The sequence shown here is derived from an EMBL/GenBank/DDBJ whole genome shotgun (WGS) entry which is preliminary data.</text>
</comment>
<protein>
    <submittedName>
        <fullName evidence="1">Uncharacterized protein</fullName>
    </submittedName>
</protein>